<dbReference type="GO" id="GO:0016853">
    <property type="term" value="F:isomerase activity"/>
    <property type="evidence" value="ECO:0007669"/>
    <property type="project" value="UniProtKB-KW"/>
</dbReference>
<dbReference type="InterPro" id="IPR029045">
    <property type="entry name" value="ClpP/crotonase-like_dom_sf"/>
</dbReference>
<evidence type="ECO:0000256" key="1">
    <source>
        <dbReference type="ARBA" id="ARBA00005005"/>
    </source>
</evidence>
<keyword evidence="4" id="KW-0443">Lipid metabolism</keyword>
<evidence type="ECO:0000313" key="8">
    <source>
        <dbReference type="Proteomes" id="UP000027647"/>
    </source>
</evidence>
<keyword evidence="5" id="KW-0413">Isomerase</keyword>
<dbReference type="EMBL" id="JMIW01000008">
    <property type="protein sequence ID" value="KEO88664.1"/>
    <property type="molecule type" value="Genomic_DNA"/>
</dbReference>
<accession>A0A074M5S8</accession>
<dbReference type="GO" id="GO:0006635">
    <property type="term" value="P:fatty acid beta-oxidation"/>
    <property type="evidence" value="ECO:0007669"/>
    <property type="project" value="UniProtKB-UniPathway"/>
</dbReference>
<evidence type="ECO:0000256" key="5">
    <source>
        <dbReference type="ARBA" id="ARBA00023235"/>
    </source>
</evidence>
<evidence type="ECO:0000256" key="4">
    <source>
        <dbReference type="ARBA" id="ARBA00023098"/>
    </source>
</evidence>
<evidence type="ECO:0000256" key="3">
    <source>
        <dbReference type="ARBA" id="ARBA00022832"/>
    </source>
</evidence>
<dbReference type="Gene3D" id="1.10.12.10">
    <property type="entry name" value="Lyase 2-enoyl-coa Hydratase, Chain A, domain 2"/>
    <property type="match status" value="1"/>
</dbReference>
<dbReference type="eggNOG" id="COG1024">
    <property type="taxonomic scope" value="Bacteria"/>
</dbReference>
<reference evidence="7 8" key="1">
    <citation type="submission" date="2014-04" db="EMBL/GenBank/DDBJ databases">
        <title>A comprehensive comparison of genomes of Erythrobacter spp. strains.</title>
        <authorList>
            <person name="Zheng Q."/>
        </authorList>
    </citation>
    <scope>NUCLEOTIDE SEQUENCE [LARGE SCALE GENOMIC DNA]</scope>
    <source>
        <strain evidence="7 8">DSM 6997</strain>
    </source>
</reference>
<keyword evidence="3" id="KW-0276">Fatty acid metabolism</keyword>
<dbReference type="Proteomes" id="UP000027647">
    <property type="component" value="Unassembled WGS sequence"/>
</dbReference>
<dbReference type="EC" id="4.2.1.17" evidence="7"/>
<proteinExistence type="inferred from homology"/>
<dbReference type="NCBIfam" id="NF005699">
    <property type="entry name" value="PRK07509.1"/>
    <property type="match status" value="1"/>
</dbReference>
<dbReference type="UniPathway" id="UPA00659"/>
<keyword evidence="7" id="KW-0456">Lyase</keyword>
<dbReference type="SUPFAM" id="SSF52096">
    <property type="entry name" value="ClpP/crotonase"/>
    <property type="match status" value="1"/>
</dbReference>
<dbReference type="PROSITE" id="PS00166">
    <property type="entry name" value="ENOYL_COA_HYDRATASE"/>
    <property type="match status" value="1"/>
</dbReference>
<keyword evidence="8" id="KW-1185">Reference proteome</keyword>
<evidence type="ECO:0000256" key="6">
    <source>
        <dbReference type="RuleBase" id="RU003707"/>
    </source>
</evidence>
<dbReference type="InterPro" id="IPR014748">
    <property type="entry name" value="Enoyl-CoA_hydra_C"/>
</dbReference>
<evidence type="ECO:0000256" key="2">
    <source>
        <dbReference type="ARBA" id="ARBA00005254"/>
    </source>
</evidence>
<dbReference type="InterPro" id="IPR018376">
    <property type="entry name" value="Enoyl-CoA_hyd/isom_CS"/>
</dbReference>
<dbReference type="STRING" id="1044.EH31_16030"/>
<evidence type="ECO:0000313" key="7">
    <source>
        <dbReference type="EMBL" id="KEO88664.1"/>
    </source>
</evidence>
<sequence>MSQNAQIISQNDRVTIELADNGIAHVRFVRTDKMNALDPAMFDAMIEAAQTLATTKGVRVAVLSGEGRAFCAGIDLSNFTNSAESSDRKLETRTHGNTNKFQEVAFQWRRLGVPVIAAVHGVCFGGGLQIASGADIRIVHPETRMAVMEMKWGLVPDMAGYALWRGLVRDDVLRELVYTNREFSGAEAQVLGFATYVEADPLARAMEIAEVIAGKNPDAIRAAKRLQDVMLDEKTDDILMAESLEQDKISRTKNQIEAVMSSMQKRPGVFEDVAV</sequence>
<dbReference type="InterPro" id="IPR001753">
    <property type="entry name" value="Enoyl-CoA_hydra/iso"/>
</dbReference>
<gene>
    <name evidence="7" type="ORF">EH31_16030</name>
</gene>
<organism evidence="7 8">
    <name type="scientific">Erythrobacter longus</name>
    <dbReference type="NCBI Taxonomy" id="1044"/>
    <lineage>
        <taxon>Bacteria</taxon>
        <taxon>Pseudomonadati</taxon>
        <taxon>Pseudomonadota</taxon>
        <taxon>Alphaproteobacteria</taxon>
        <taxon>Sphingomonadales</taxon>
        <taxon>Erythrobacteraceae</taxon>
        <taxon>Erythrobacter/Porphyrobacter group</taxon>
        <taxon>Erythrobacter</taxon>
    </lineage>
</organism>
<dbReference type="Pfam" id="PF00378">
    <property type="entry name" value="ECH_1"/>
    <property type="match status" value="1"/>
</dbReference>
<comment type="pathway">
    <text evidence="1">Lipid metabolism; fatty acid beta-oxidation.</text>
</comment>
<dbReference type="AlphaFoldDB" id="A0A074M5S8"/>
<comment type="similarity">
    <text evidence="2 6">Belongs to the enoyl-CoA hydratase/isomerase family.</text>
</comment>
<dbReference type="PANTHER" id="PTHR43149">
    <property type="entry name" value="ENOYL-COA HYDRATASE"/>
    <property type="match status" value="1"/>
</dbReference>
<protein>
    <submittedName>
        <fullName evidence="7">Enoyl-CoA hydratase</fullName>
        <ecNumber evidence="7">4.2.1.17</ecNumber>
    </submittedName>
</protein>
<dbReference type="Gene3D" id="3.90.226.10">
    <property type="entry name" value="2-enoyl-CoA Hydratase, Chain A, domain 1"/>
    <property type="match status" value="1"/>
</dbReference>
<dbReference type="CDD" id="cd06558">
    <property type="entry name" value="crotonase-like"/>
    <property type="match status" value="1"/>
</dbReference>
<dbReference type="InterPro" id="IPR045002">
    <property type="entry name" value="Ech1-like"/>
</dbReference>
<dbReference type="GO" id="GO:0004300">
    <property type="term" value="F:enoyl-CoA hydratase activity"/>
    <property type="evidence" value="ECO:0007669"/>
    <property type="project" value="UniProtKB-EC"/>
</dbReference>
<name>A0A074M5S8_ERYLO</name>
<comment type="caution">
    <text evidence="7">The sequence shown here is derived from an EMBL/GenBank/DDBJ whole genome shotgun (WGS) entry which is preliminary data.</text>
</comment>
<dbReference type="PANTHER" id="PTHR43149:SF1">
    <property type="entry name" value="DELTA(3,5)-DELTA(2,4)-DIENOYL-COA ISOMERASE, MITOCHONDRIAL"/>
    <property type="match status" value="1"/>
</dbReference>